<protein>
    <submittedName>
        <fullName evidence="1">Uncharacterized protein</fullName>
    </submittedName>
</protein>
<evidence type="ECO:0000313" key="1">
    <source>
        <dbReference type="EMBL" id="KKO10027.1"/>
    </source>
</evidence>
<proteinExistence type="predicted"/>
<sequence>MQRSVTQGHMLEVEVMEVWAQRAQQQRAALDAIKAYLR</sequence>
<comment type="caution">
    <text evidence="1">The sequence shown here is derived from an EMBL/GenBank/DDBJ whole genome shotgun (WGS) entry which is preliminary data.</text>
</comment>
<organism evidence="1">
    <name type="scientific">marine sediment metagenome</name>
    <dbReference type="NCBI Taxonomy" id="412755"/>
    <lineage>
        <taxon>unclassified sequences</taxon>
        <taxon>metagenomes</taxon>
        <taxon>ecological metagenomes</taxon>
    </lineage>
</organism>
<dbReference type="AlphaFoldDB" id="A0A0F9YCP8"/>
<name>A0A0F9YCP8_9ZZZZ</name>
<dbReference type="EMBL" id="LAZR01000005">
    <property type="protein sequence ID" value="KKO10027.1"/>
    <property type="molecule type" value="Genomic_DNA"/>
</dbReference>
<accession>A0A0F9YCP8</accession>
<reference evidence="1" key="1">
    <citation type="journal article" date="2015" name="Nature">
        <title>Complex archaea that bridge the gap between prokaryotes and eukaryotes.</title>
        <authorList>
            <person name="Spang A."/>
            <person name="Saw J.H."/>
            <person name="Jorgensen S.L."/>
            <person name="Zaremba-Niedzwiedzka K."/>
            <person name="Martijn J."/>
            <person name="Lind A.E."/>
            <person name="van Eijk R."/>
            <person name="Schleper C."/>
            <person name="Guy L."/>
            <person name="Ettema T.J."/>
        </authorList>
    </citation>
    <scope>NUCLEOTIDE SEQUENCE</scope>
</reference>
<gene>
    <name evidence="1" type="ORF">LCGC14_0025590</name>
</gene>